<name>A0A820T3M5_9BILA</name>
<evidence type="ECO:0000313" key="2">
    <source>
        <dbReference type="Proteomes" id="UP000663866"/>
    </source>
</evidence>
<dbReference type="SUPFAM" id="SSF117281">
    <property type="entry name" value="Kelch motif"/>
    <property type="match status" value="1"/>
</dbReference>
<dbReference type="EMBL" id="CAJOBG010047623">
    <property type="protein sequence ID" value="CAF4460862.1"/>
    <property type="molecule type" value="Genomic_DNA"/>
</dbReference>
<feature type="non-terminal residue" evidence="1">
    <location>
        <position position="1"/>
    </location>
</feature>
<protein>
    <submittedName>
        <fullName evidence="1">Uncharacterized protein</fullName>
    </submittedName>
</protein>
<dbReference type="AlphaFoldDB" id="A0A820T3M5"/>
<sequence length="49" mass="5544">NQWKQIKSDSNAPAAREGHSAVLYNGCMWLFGGWHDNGWYSDTYTLGPL</sequence>
<keyword evidence="2" id="KW-1185">Reference proteome</keyword>
<evidence type="ECO:0000313" key="1">
    <source>
        <dbReference type="EMBL" id="CAF4460862.1"/>
    </source>
</evidence>
<comment type="caution">
    <text evidence="1">The sequence shown here is derived from an EMBL/GenBank/DDBJ whole genome shotgun (WGS) entry which is preliminary data.</text>
</comment>
<accession>A0A820T3M5</accession>
<organism evidence="1 2">
    <name type="scientific">Rotaria magnacalcarata</name>
    <dbReference type="NCBI Taxonomy" id="392030"/>
    <lineage>
        <taxon>Eukaryota</taxon>
        <taxon>Metazoa</taxon>
        <taxon>Spiralia</taxon>
        <taxon>Gnathifera</taxon>
        <taxon>Rotifera</taxon>
        <taxon>Eurotatoria</taxon>
        <taxon>Bdelloidea</taxon>
        <taxon>Philodinida</taxon>
        <taxon>Philodinidae</taxon>
        <taxon>Rotaria</taxon>
    </lineage>
</organism>
<dbReference type="Gene3D" id="2.120.10.80">
    <property type="entry name" value="Kelch-type beta propeller"/>
    <property type="match status" value="1"/>
</dbReference>
<gene>
    <name evidence="1" type="ORF">OVN521_LOCUS38436</name>
</gene>
<reference evidence="1" key="1">
    <citation type="submission" date="2021-02" db="EMBL/GenBank/DDBJ databases">
        <authorList>
            <person name="Nowell W R."/>
        </authorList>
    </citation>
    <scope>NUCLEOTIDE SEQUENCE</scope>
</reference>
<proteinExistence type="predicted"/>
<dbReference type="InterPro" id="IPR015915">
    <property type="entry name" value="Kelch-typ_b-propeller"/>
</dbReference>
<dbReference type="Proteomes" id="UP000663866">
    <property type="component" value="Unassembled WGS sequence"/>
</dbReference>